<reference evidence="2" key="1">
    <citation type="journal article" date="2019" name="Int. J. Syst. Evol. Microbiol.">
        <title>The Global Catalogue of Microorganisms (GCM) 10K type strain sequencing project: providing services to taxonomists for standard genome sequencing and annotation.</title>
        <authorList>
            <consortium name="The Broad Institute Genomics Platform"/>
            <consortium name="The Broad Institute Genome Sequencing Center for Infectious Disease"/>
            <person name="Wu L."/>
            <person name="Ma J."/>
        </authorList>
    </citation>
    <scope>NUCLEOTIDE SEQUENCE [LARGE SCALE GENOMIC DNA]</scope>
    <source>
        <strain evidence="2">JCM 17326</strain>
    </source>
</reference>
<organism evidence="1 2">
    <name type="scientific">Nonomuraea rosea</name>
    <dbReference type="NCBI Taxonomy" id="638574"/>
    <lineage>
        <taxon>Bacteria</taxon>
        <taxon>Bacillati</taxon>
        <taxon>Actinomycetota</taxon>
        <taxon>Actinomycetes</taxon>
        <taxon>Streptosporangiales</taxon>
        <taxon>Streptosporangiaceae</taxon>
        <taxon>Nonomuraea</taxon>
    </lineage>
</organism>
<sequence length="59" mass="6161">MGLYPMPLTATMPPGLQYRTCPASAHGSPGFILGLGVPCLQLDSGQPRSGLAHQLETPQ</sequence>
<accession>A0ABP7A7Q0</accession>
<comment type="caution">
    <text evidence="1">The sequence shown here is derived from an EMBL/GenBank/DDBJ whole genome shotgun (WGS) entry which is preliminary data.</text>
</comment>
<proteinExistence type="predicted"/>
<dbReference type="Proteomes" id="UP001500630">
    <property type="component" value="Unassembled WGS sequence"/>
</dbReference>
<keyword evidence="2" id="KW-1185">Reference proteome</keyword>
<protein>
    <submittedName>
        <fullName evidence="1">Uncharacterized protein</fullName>
    </submittedName>
</protein>
<dbReference type="EMBL" id="BAABDQ010000086">
    <property type="protein sequence ID" value="GAA3626572.1"/>
    <property type="molecule type" value="Genomic_DNA"/>
</dbReference>
<gene>
    <name evidence="1" type="ORF">GCM10022419_135040</name>
</gene>
<evidence type="ECO:0000313" key="2">
    <source>
        <dbReference type="Proteomes" id="UP001500630"/>
    </source>
</evidence>
<evidence type="ECO:0000313" key="1">
    <source>
        <dbReference type="EMBL" id="GAA3626572.1"/>
    </source>
</evidence>
<name>A0ABP7A7Q0_9ACTN</name>